<dbReference type="Pfam" id="PF00700">
    <property type="entry name" value="Flagellin_C"/>
    <property type="match status" value="1"/>
</dbReference>
<proteinExistence type="inferred from homology"/>
<dbReference type="InterPro" id="IPR001492">
    <property type="entry name" value="Flagellin"/>
</dbReference>
<dbReference type="AlphaFoldDB" id="R4KJ97"/>
<gene>
    <name evidence="7" type="ORF">Desgi_2275</name>
</gene>
<dbReference type="GO" id="GO:0005198">
    <property type="term" value="F:structural molecule activity"/>
    <property type="evidence" value="ECO:0007669"/>
    <property type="project" value="UniProtKB-UniRule"/>
</dbReference>
<evidence type="ECO:0000259" key="5">
    <source>
        <dbReference type="Pfam" id="PF00669"/>
    </source>
</evidence>
<comment type="subcellular location">
    <subcellularLocation>
        <location evidence="4">Secreted</location>
    </subcellularLocation>
    <subcellularLocation>
        <location evidence="4">Bacterial flagellum</location>
    </subcellularLocation>
</comment>
<dbReference type="PANTHER" id="PTHR42792:SF2">
    <property type="entry name" value="FLAGELLIN"/>
    <property type="match status" value="1"/>
</dbReference>
<dbReference type="PANTHER" id="PTHR42792">
    <property type="entry name" value="FLAGELLIN"/>
    <property type="match status" value="1"/>
</dbReference>
<dbReference type="OrthoDB" id="9796789at2"/>
<comment type="similarity">
    <text evidence="1 4">Belongs to the bacterial flagellin family.</text>
</comment>
<dbReference type="GO" id="GO:0005576">
    <property type="term" value="C:extracellular region"/>
    <property type="evidence" value="ECO:0007669"/>
    <property type="project" value="UniProtKB-SubCell"/>
</dbReference>
<dbReference type="HOGENOM" id="CLU_011142_3_2_9"/>
<dbReference type="PRINTS" id="PR00207">
    <property type="entry name" value="FLAGELLIN"/>
</dbReference>
<evidence type="ECO:0000256" key="2">
    <source>
        <dbReference type="ARBA" id="ARBA00020110"/>
    </source>
</evidence>
<dbReference type="InterPro" id="IPR001029">
    <property type="entry name" value="Flagellin_N"/>
</dbReference>
<keyword evidence="7" id="KW-0966">Cell projection</keyword>
<keyword evidence="7" id="KW-0969">Cilium</keyword>
<evidence type="ECO:0000313" key="7">
    <source>
        <dbReference type="EMBL" id="AGL01697.1"/>
    </source>
</evidence>
<protein>
    <recommendedName>
        <fullName evidence="2 4">Flagellin</fullName>
    </recommendedName>
</protein>
<dbReference type="Gene3D" id="3.30.70.2120">
    <property type="match status" value="1"/>
</dbReference>
<dbReference type="InterPro" id="IPR046358">
    <property type="entry name" value="Flagellin_C"/>
</dbReference>
<dbReference type="GO" id="GO:0009288">
    <property type="term" value="C:bacterial-type flagellum"/>
    <property type="evidence" value="ECO:0007669"/>
    <property type="project" value="UniProtKB-SubCell"/>
</dbReference>
<comment type="function">
    <text evidence="4">Flagellin is the subunit protein which polymerizes to form the filaments of bacterial flagella.</text>
</comment>
<keyword evidence="4" id="KW-0964">Secreted</keyword>
<dbReference type="KEGG" id="dgi:Desgi_2275"/>
<evidence type="ECO:0000256" key="1">
    <source>
        <dbReference type="ARBA" id="ARBA00005709"/>
    </source>
</evidence>
<organism evidence="7 8">
    <name type="scientific">Desulfoscipio gibsoniae DSM 7213</name>
    <dbReference type="NCBI Taxonomy" id="767817"/>
    <lineage>
        <taxon>Bacteria</taxon>
        <taxon>Bacillati</taxon>
        <taxon>Bacillota</taxon>
        <taxon>Clostridia</taxon>
        <taxon>Eubacteriales</taxon>
        <taxon>Desulfallaceae</taxon>
        <taxon>Desulfoscipio</taxon>
    </lineage>
</organism>
<keyword evidence="8" id="KW-1185">Reference proteome</keyword>
<dbReference type="eggNOG" id="COG1344">
    <property type="taxonomic scope" value="Bacteria"/>
</dbReference>
<dbReference type="Gene3D" id="1.20.1330.10">
    <property type="entry name" value="f41 fragment of flagellin, N-terminal domain"/>
    <property type="match status" value="2"/>
</dbReference>
<feature type="domain" description="Flagellin C-terminal" evidence="6">
    <location>
        <begin position="502"/>
        <end position="554"/>
    </location>
</feature>
<dbReference type="Proteomes" id="UP000013520">
    <property type="component" value="Chromosome"/>
</dbReference>
<keyword evidence="3 4" id="KW-0975">Bacterial flagellum</keyword>
<dbReference type="Pfam" id="PF00669">
    <property type="entry name" value="Flagellin_N"/>
    <property type="match status" value="1"/>
</dbReference>
<feature type="domain" description="Flagellin N-terminal" evidence="5">
    <location>
        <begin position="3"/>
        <end position="138"/>
    </location>
</feature>
<evidence type="ECO:0000259" key="6">
    <source>
        <dbReference type="Pfam" id="PF00700"/>
    </source>
</evidence>
<dbReference type="RefSeq" id="WP_006522136.1">
    <property type="nucleotide sequence ID" value="NC_021184.1"/>
</dbReference>
<evidence type="ECO:0000256" key="4">
    <source>
        <dbReference type="RuleBase" id="RU362073"/>
    </source>
</evidence>
<keyword evidence="7" id="KW-0282">Flagellum</keyword>
<sequence length="555" mass="57642">MIINHNIAALNTYRQLSTNNAIGNKSLEKLSSGLRINRAGDDAAGLAISEKMRAQIRGLDQASRNAQDGISMIQTAEGALNETHSILQRMRELATQAASDTNVNVDRDEIQKEINQLTSEINRIGNTTEFNTQSLLKGDGRVNLAKSGLFSTDVANTGTATQHTQATATVAFANAGAAADDALSIDLNGITLTVTWKANDANYDDSAAYNVTSTSASVNIASGGSTVQNTADSYANALQEIIDSNEVLKGNYTAVSDGTDTVTIKAVAGGDFDGAAGTISNYVETAYSTAANATEDLTNAVGTTTAATAATTTLDLTSYTTGAAIEALVGKGFTINGQQVEFYDANDGVYNGDAIGINISDAINATANNEDVLADIVAAQLNDKVEGITATDDGTGTITISTTATGATAELNITDGGVQEDYQATFQVGANAGQSMTIDIRDMRAGSDALQVASEDGTTVVSKSGKTAYYTTDAVVTDGTNNTAKFKALDVSDHEKATAAVDVINDAIEQVSAERSKLGAYQNRLEHTINNLGTSSENLSAAESRIRDVDYAEAA</sequence>
<reference evidence="7 8" key="1">
    <citation type="submission" date="2012-01" db="EMBL/GenBank/DDBJ databases">
        <title>Complete sequence of Desulfotomaculum gibsoniae DSM 7213.</title>
        <authorList>
            <consortium name="US DOE Joint Genome Institute"/>
            <person name="Lucas S."/>
            <person name="Han J."/>
            <person name="Lapidus A."/>
            <person name="Cheng J.-F."/>
            <person name="Goodwin L."/>
            <person name="Pitluck S."/>
            <person name="Peters L."/>
            <person name="Ovchinnikova G."/>
            <person name="Teshima H."/>
            <person name="Detter J.C."/>
            <person name="Han C."/>
            <person name="Tapia R."/>
            <person name="Land M."/>
            <person name="Hauser L."/>
            <person name="Kyrpides N."/>
            <person name="Ivanova N."/>
            <person name="Pagani I."/>
            <person name="Parshina S."/>
            <person name="Plugge C."/>
            <person name="Muyzer G."/>
            <person name="Kuever J."/>
            <person name="Ivanova A."/>
            <person name="Nazina T."/>
            <person name="Klenk H.-P."/>
            <person name="Brambilla E."/>
            <person name="Spring S."/>
            <person name="Stams A.F."/>
            <person name="Woyke T."/>
        </authorList>
    </citation>
    <scope>NUCLEOTIDE SEQUENCE [LARGE SCALE GENOMIC DNA]</scope>
    <source>
        <strain evidence="7 8">DSM 7213</strain>
    </source>
</reference>
<evidence type="ECO:0000313" key="8">
    <source>
        <dbReference type="Proteomes" id="UP000013520"/>
    </source>
</evidence>
<name>R4KJ97_9FIRM</name>
<evidence type="ECO:0000256" key="3">
    <source>
        <dbReference type="ARBA" id="ARBA00023143"/>
    </source>
</evidence>
<accession>R4KJ97</accession>
<dbReference type="STRING" id="767817.Desgi_2275"/>
<dbReference type="EMBL" id="CP003273">
    <property type="protein sequence ID" value="AGL01697.1"/>
    <property type="molecule type" value="Genomic_DNA"/>
</dbReference>
<dbReference type="SUPFAM" id="SSF64518">
    <property type="entry name" value="Phase 1 flagellin"/>
    <property type="match status" value="1"/>
</dbReference>